<keyword evidence="4" id="KW-0690">Ribosome biogenesis</keyword>
<feature type="non-terminal residue" evidence="7">
    <location>
        <position position="86"/>
    </location>
</feature>
<dbReference type="EMBL" id="MDYQ01000443">
    <property type="protein sequence ID" value="PRP74727.1"/>
    <property type="molecule type" value="Genomic_DNA"/>
</dbReference>
<evidence type="ECO:0000256" key="2">
    <source>
        <dbReference type="ARBA" id="ARBA00007433"/>
    </source>
</evidence>
<evidence type="ECO:0000256" key="4">
    <source>
        <dbReference type="ARBA" id="ARBA00022517"/>
    </source>
</evidence>
<accession>A0A2P6MSR7</accession>
<evidence type="ECO:0000313" key="8">
    <source>
        <dbReference type="Proteomes" id="UP000241769"/>
    </source>
</evidence>
<reference evidence="7 8" key="1">
    <citation type="journal article" date="2018" name="Genome Biol. Evol.">
        <title>Multiple Roots of Fruiting Body Formation in Amoebozoa.</title>
        <authorList>
            <person name="Hillmann F."/>
            <person name="Forbes G."/>
            <person name="Novohradska S."/>
            <person name="Ferling I."/>
            <person name="Riege K."/>
            <person name="Groth M."/>
            <person name="Westermann M."/>
            <person name="Marz M."/>
            <person name="Spaller T."/>
            <person name="Winckler T."/>
            <person name="Schaap P."/>
            <person name="Glockner G."/>
        </authorList>
    </citation>
    <scope>NUCLEOTIDE SEQUENCE [LARGE SCALE GENOMIC DNA]</scope>
    <source>
        <strain evidence="7 8">Jena</strain>
    </source>
</reference>
<dbReference type="PROSITE" id="PS01267">
    <property type="entry name" value="UPF0023"/>
    <property type="match status" value="1"/>
</dbReference>
<dbReference type="InterPro" id="IPR036786">
    <property type="entry name" value="Ribosome_mat_SBDS_N_sf"/>
</dbReference>
<keyword evidence="8" id="KW-1185">Reference proteome</keyword>
<dbReference type="InterPro" id="IPR018023">
    <property type="entry name" value="Ribosome_mat_SBDS_CS"/>
</dbReference>
<dbReference type="InterPro" id="IPR019783">
    <property type="entry name" value="SDO1/SBDS_N"/>
</dbReference>
<evidence type="ECO:0000256" key="3">
    <source>
        <dbReference type="ARBA" id="ARBA00022490"/>
    </source>
</evidence>
<gene>
    <name evidence="7" type="ORF">PROFUN_15495</name>
</gene>
<dbReference type="Proteomes" id="UP000241769">
    <property type="component" value="Unassembled WGS sequence"/>
</dbReference>
<proteinExistence type="inferred from homology"/>
<dbReference type="InParanoid" id="A0A2P6MSR7"/>
<comment type="caution">
    <text evidence="7">The sequence shown here is derived from an EMBL/GenBank/DDBJ whole genome shotgun (WGS) entry which is preliminary data.</text>
</comment>
<dbReference type="InterPro" id="IPR039100">
    <property type="entry name" value="Sdo1/SBDS-like"/>
</dbReference>
<comment type="subcellular location">
    <subcellularLocation>
        <location evidence="1">Cytoplasm</location>
    </subcellularLocation>
</comment>
<comment type="subunit">
    <text evidence="5">Associates with the 60S ribosomal subunit.</text>
</comment>
<dbReference type="PANTHER" id="PTHR10927:SF1">
    <property type="entry name" value="RIBOSOME MATURATION PROTEIN SBDS"/>
    <property type="match status" value="1"/>
</dbReference>
<evidence type="ECO:0000259" key="6">
    <source>
        <dbReference type="Pfam" id="PF01172"/>
    </source>
</evidence>
<dbReference type="PANTHER" id="PTHR10927">
    <property type="entry name" value="RIBOSOME MATURATION PROTEIN SBDS"/>
    <property type="match status" value="1"/>
</dbReference>
<dbReference type="AlphaFoldDB" id="A0A2P6MSR7"/>
<evidence type="ECO:0000256" key="5">
    <source>
        <dbReference type="ARBA" id="ARBA00049708"/>
    </source>
</evidence>
<sequence>MSIFTPVNQVRLTNVALVKYKKGGKRFELACYPNKVSSWRDKIEKDLDEVLQTPSVFINVSKGIVAKKDEIQKAFGTTDTNVVILE</sequence>
<dbReference type="Pfam" id="PF01172">
    <property type="entry name" value="SBDS_N"/>
    <property type="match status" value="1"/>
</dbReference>
<name>A0A2P6MSR7_9EUKA</name>
<dbReference type="GO" id="GO:0005737">
    <property type="term" value="C:cytoplasm"/>
    <property type="evidence" value="ECO:0007669"/>
    <property type="project" value="UniProtKB-SubCell"/>
</dbReference>
<organism evidence="7 8">
    <name type="scientific">Planoprotostelium fungivorum</name>
    <dbReference type="NCBI Taxonomy" id="1890364"/>
    <lineage>
        <taxon>Eukaryota</taxon>
        <taxon>Amoebozoa</taxon>
        <taxon>Evosea</taxon>
        <taxon>Variosea</taxon>
        <taxon>Cavosteliida</taxon>
        <taxon>Cavosteliaceae</taxon>
        <taxon>Planoprotostelium</taxon>
    </lineage>
</organism>
<protein>
    <submittedName>
        <fullName evidence="7">Ribosome maturation protein SBDS-like isoform 2</fullName>
    </submittedName>
</protein>
<evidence type="ECO:0000256" key="1">
    <source>
        <dbReference type="ARBA" id="ARBA00004496"/>
    </source>
</evidence>
<dbReference type="Gene3D" id="3.30.1250.10">
    <property type="entry name" value="Ribosome maturation protein SBDS, N-terminal domain"/>
    <property type="match status" value="1"/>
</dbReference>
<dbReference type="GO" id="GO:0042254">
    <property type="term" value="P:ribosome biogenesis"/>
    <property type="evidence" value="ECO:0007669"/>
    <property type="project" value="UniProtKB-KW"/>
</dbReference>
<evidence type="ECO:0000313" key="7">
    <source>
        <dbReference type="EMBL" id="PRP74727.1"/>
    </source>
</evidence>
<comment type="similarity">
    <text evidence="2">Belongs to the SDO1/SBDS family.</text>
</comment>
<feature type="domain" description="Ribosome maturation protein SDO1/SBDS N-terminal" evidence="6">
    <location>
        <begin position="14"/>
        <end position="85"/>
    </location>
</feature>
<dbReference type="OrthoDB" id="10253092at2759"/>
<dbReference type="STRING" id="1890364.A0A2P6MSR7"/>
<keyword evidence="3" id="KW-0963">Cytoplasm</keyword>
<dbReference type="SUPFAM" id="SSF89895">
    <property type="entry name" value="FYSH domain"/>
    <property type="match status" value="1"/>
</dbReference>